<comment type="caution">
    <text evidence="1">The sequence shown here is derived from an EMBL/GenBank/DDBJ whole genome shotgun (WGS) entry which is preliminary data.</text>
</comment>
<dbReference type="SUPFAM" id="SSF53098">
    <property type="entry name" value="Ribonuclease H-like"/>
    <property type="match status" value="1"/>
</dbReference>
<keyword evidence="2" id="KW-1185">Reference proteome</keyword>
<evidence type="ECO:0000313" key="1">
    <source>
        <dbReference type="EMBL" id="CAG8836396.1"/>
    </source>
</evidence>
<name>A0ABN7WP98_GIGMA</name>
<evidence type="ECO:0000313" key="2">
    <source>
        <dbReference type="Proteomes" id="UP000789901"/>
    </source>
</evidence>
<gene>
    <name evidence="1" type="ORF">GMARGA_LOCUS33017</name>
</gene>
<sequence length="187" mass="21643">YVINLIAANLVKLDQLKKLITDCGKINHFFNTSHSSHSLLTKGFTDMKIKGGGLKTWIKTRWRSLYFTTNSILSITNQEIANLMANKDFFIMCQLVRSVWQPIKEVIYALETNEAILADCFAYLIKLAGLKDSRFHRAALLSLELWQNLWHTQSEGEELIAQMRRFDARLSLFDLPYISDIDTPKIW</sequence>
<organism evidence="1 2">
    <name type="scientific">Gigaspora margarita</name>
    <dbReference type="NCBI Taxonomy" id="4874"/>
    <lineage>
        <taxon>Eukaryota</taxon>
        <taxon>Fungi</taxon>
        <taxon>Fungi incertae sedis</taxon>
        <taxon>Mucoromycota</taxon>
        <taxon>Glomeromycotina</taxon>
        <taxon>Glomeromycetes</taxon>
        <taxon>Diversisporales</taxon>
        <taxon>Gigasporaceae</taxon>
        <taxon>Gigaspora</taxon>
    </lineage>
</organism>
<feature type="non-terminal residue" evidence="1">
    <location>
        <position position="1"/>
    </location>
</feature>
<proteinExistence type="predicted"/>
<protein>
    <submittedName>
        <fullName evidence="1">16741_t:CDS:1</fullName>
    </submittedName>
</protein>
<accession>A0ABN7WP98</accession>
<dbReference type="Proteomes" id="UP000789901">
    <property type="component" value="Unassembled WGS sequence"/>
</dbReference>
<reference evidence="1 2" key="1">
    <citation type="submission" date="2021-06" db="EMBL/GenBank/DDBJ databases">
        <authorList>
            <person name="Kallberg Y."/>
            <person name="Tangrot J."/>
            <person name="Rosling A."/>
        </authorList>
    </citation>
    <scope>NUCLEOTIDE SEQUENCE [LARGE SCALE GENOMIC DNA]</scope>
    <source>
        <strain evidence="1 2">120-4 pot B 10/14</strain>
    </source>
</reference>
<dbReference type="EMBL" id="CAJVQB010053486">
    <property type="protein sequence ID" value="CAG8836396.1"/>
    <property type="molecule type" value="Genomic_DNA"/>
</dbReference>
<dbReference type="InterPro" id="IPR012337">
    <property type="entry name" value="RNaseH-like_sf"/>
</dbReference>